<evidence type="ECO:0000313" key="7">
    <source>
        <dbReference type="Proteomes" id="UP000679307"/>
    </source>
</evidence>
<dbReference type="RefSeq" id="WP_214055775.1">
    <property type="nucleotide sequence ID" value="NZ_BAAAHS010000062.1"/>
</dbReference>
<keyword evidence="3 4" id="KW-0378">Hydrolase</keyword>
<dbReference type="SUPFAM" id="SSF55811">
    <property type="entry name" value="Nudix"/>
    <property type="match status" value="1"/>
</dbReference>
<sequence length="148" mass="16065">MRRFASALLVDARGWLLLQERDEHPVIDPERWSLPGGHVEEGEDVLEAAYRELEEETGLRPAPGALRAWRELAVSHEGYASTDPVHVHLAATTATDADVDCREGRRIVFVDPGTLGDLPLSALARQALPLLLADPAYAALVAEARGLG</sequence>
<comment type="cofactor">
    <cofactor evidence="1">
        <name>Mg(2+)</name>
        <dbReference type="ChEBI" id="CHEBI:18420"/>
    </cofactor>
</comment>
<evidence type="ECO:0000259" key="5">
    <source>
        <dbReference type="PROSITE" id="PS51462"/>
    </source>
</evidence>
<dbReference type="InterPro" id="IPR020084">
    <property type="entry name" value="NUDIX_hydrolase_CS"/>
</dbReference>
<protein>
    <submittedName>
        <fullName evidence="6">8-oxo-dGTP diphosphatase</fullName>
        <ecNumber evidence="6">3.6.1.55</ecNumber>
    </submittedName>
</protein>
<dbReference type="EMBL" id="CP075371">
    <property type="protein sequence ID" value="QVT80181.1"/>
    <property type="molecule type" value="Genomic_DNA"/>
</dbReference>
<dbReference type="GO" id="GO:0035539">
    <property type="term" value="F:8-oxo-7,8-dihydrodeoxyguanosine triphosphate pyrophosphatase activity"/>
    <property type="evidence" value="ECO:0007669"/>
    <property type="project" value="UniProtKB-EC"/>
</dbReference>
<dbReference type="PROSITE" id="PS51462">
    <property type="entry name" value="NUDIX"/>
    <property type="match status" value="1"/>
</dbReference>
<dbReference type="PANTHER" id="PTHR43046:SF14">
    <property type="entry name" value="MUTT_NUDIX FAMILY PROTEIN"/>
    <property type="match status" value="1"/>
</dbReference>
<proteinExistence type="inferred from homology"/>
<dbReference type="PANTHER" id="PTHR43046">
    <property type="entry name" value="GDP-MANNOSE MANNOSYL HYDROLASE"/>
    <property type="match status" value="1"/>
</dbReference>
<dbReference type="Pfam" id="PF00293">
    <property type="entry name" value="NUDIX"/>
    <property type="match status" value="1"/>
</dbReference>
<reference evidence="6 7" key="1">
    <citation type="submission" date="2021-05" db="EMBL/GenBank/DDBJ databases">
        <title>Complete genome of Nocardioides aquaticus KCTC 9944T isolated from meromictic and hypersaline Ekho Lake, Antarctica.</title>
        <authorList>
            <person name="Hwang K."/>
            <person name="Kim K.M."/>
            <person name="Choe H."/>
        </authorList>
    </citation>
    <scope>NUCLEOTIDE SEQUENCE [LARGE SCALE GENOMIC DNA]</scope>
    <source>
        <strain evidence="6 7">KCTC 9944</strain>
    </source>
</reference>
<dbReference type="InterPro" id="IPR000086">
    <property type="entry name" value="NUDIX_hydrolase_dom"/>
</dbReference>
<dbReference type="Proteomes" id="UP000679307">
    <property type="component" value="Chromosome"/>
</dbReference>
<evidence type="ECO:0000256" key="1">
    <source>
        <dbReference type="ARBA" id="ARBA00001946"/>
    </source>
</evidence>
<organism evidence="6 7">
    <name type="scientific">Nocardioides aquaticus</name>
    <dbReference type="NCBI Taxonomy" id="160826"/>
    <lineage>
        <taxon>Bacteria</taxon>
        <taxon>Bacillati</taxon>
        <taxon>Actinomycetota</taxon>
        <taxon>Actinomycetes</taxon>
        <taxon>Propionibacteriales</taxon>
        <taxon>Nocardioidaceae</taxon>
        <taxon>Nocardioides</taxon>
    </lineage>
</organism>
<dbReference type="EC" id="3.6.1.55" evidence="6"/>
<dbReference type="InterPro" id="IPR015797">
    <property type="entry name" value="NUDIX_hydrolase-like_dom_sf"/>
</dbReference>
<dbReference type="Gene3D" id="3.90.79.10">
    <property type="entry name" value="Nucleoside Triphosphate Pyrophosphohydrolase"/>
    <property type="match status" value="1"/>
</dbReference>
<dbReference type="PROSITE" id="PS00893">
    <property type="entry name" value="NUDIX_BOX"/>
    <property type="match status" value="1"/>
</dbReference>
<gene>
    <name evidence="6" type="primary">mutX</name>
    <name evidence="6" type="ORF">ENKNEFLB_02572</name>
</gene>
<evidence type="ECO:0000256" key="2">
    <source>
        <dbReference type="ARBA" id="ARBA00005582"/>
    </source>
</evidence>
<comment type="similarity">
    <text evidence="2 4">Belongs to the Nudix hydrolase family.</text>
</comment>
<name>A0ABX8EI64_9ACTN</name>
<accession>A0ABX8EI64</accession>
<feature type="domain" description="Nudix hydrolase" evidence="5">
    <location>
        <begin position="1"/>
        <end position="132"/>
    </location>
</feature>
<evidence type="ECO:0000313" key="6">
    <source>
        <dbReference type="EMBL" id="QVT80181.1"/>
    </source>
</evidence>
<dbReference type="PRINTS" id="PR00502">
    <property type="entry name" value="NUDIXFAMILY"/>
</dbReference>
<dbReference type="InterPro" id="IPR020476">
    <property type="entry name" value="Nudix_hydrolase"/>
</dbReference>
<keyword evidence="7" id="KW-1185">Reference proteome</keyword>
<evidence type="ECO:0000256" key="3">
    <source>
        <dbReference type="ARBA" id="ARBA00022801"/>
    </source>
</evidence>
<evidence type="ECO:0000256" key="4">
    <source>
        <dbReference type="RuleBase" id="RU003476"/>
    </source>
</evidence>